<feature type="transmembrane region" description="Helical" evidence="1">
    <location>
        <begin position="20"/>
        <end position="35"/>
    </location>
</feature>
<reference evidence="2 3" key="1">
    <citation type="submission" date="2020-02" db="EMBL/GenBank/DDBJ databases">
        <title>Genome assembly of a novel Clostridium senegalense strain.</title>
        <authorList>
            <person name="Gupta T.B."/>
            <person name="Jauregui R."/>
            <person name="Maclean P."/>
            <person name="Nawarathana A."/>
            <person name="Brightwell G."/>
        </authorList>
    </citation>
    <scope>NUCLEOTIDE SEQUENCE [LARGE SCALE GENOMIC DNA]</scope>
    <source>
        <strain evidence="2 3">AGRFS4</strain>
    </source>
</reference>
<evidence type="ECO:0000256" key="1">
    <source>
        <dbReference type="SAM" id="Phobius"/>
    </source>
</evidence>
<keyword evidence="1" id="KW-0812">Transmembrane</keyword>
<evidence type="ECO:0000313" key="3">
    <source>
        <dbReference type="Proteomes" id="UP000481872"/>
    </source>
</evidence>
<dbReference type="Pfam" id="PF13346">
    <property type="entry name" value="ABC2_membrane_5"/>
    <property type="match status" value="1"/>
</dbReference>
<proteinExistence type="predicted"/>
<dbReference type="InterPro" id="IPR025699">
    <property type="entry name" value="ABC2_memb-like"/>
</dbReference>
<feature type="transmembrane region" description="Helical" evidence="1">
    <location>
        <begin position="41"/>
        <end position="59"/>
    </location>
</feature>
<feature type="transmembrane region" description="Helical" evidence="1">
    <location>
        <begin position="183"/>
        <end position="207"/>
    </location>
</feature>
<dbReference type="EMBL" id="JAAGPU010000043">
    <property type="protein sequence ID" value="NEU06394.1"/>
    <property type="molecule type" value="Genomic_DNA"/>
</dbReference>
<evidence type="ECO:0000313" key="2">
    <source>
        <dbReference type="EMBL" id="NEU06394.1"/>
    </source>
</evidence>
<keyword evidence="1" id="KW-0472">Membrane</keyword>
<sequence length="212" mass="24589">MMIKSIGKEVKLQILNYKGYLNIMFLLLPIILMLLTNKGNYYNYLISMVAIANIATIQYEVRQKNHILFLSIGMSRDEYIISKFLGSAIIIIIGGILGFAINELLDKFIIKLPMDIFIKDAILTLIILLLSISIYYLIYYTLGNKVGMVAYFMVFMVIINIMFESKFSQYLKVFNGGQLLNNIQLLIFIILAIVIFMVIMYITVFFYRKKDF</sequence>
<evidence type="ECO:0008006" key="4">
    <source>
        <dbReference type="Google" id="ProtNLM"/>
    </source>
</evidence>
<gene>
    <name evidence="2" type="ORF">G3M99_16395</name>
</gene>
<feature type="transmembrane region" description="Helical" evidence="1">
    <location>
        <begin position="146"/>
        <end position="163"/>
    </location>
</feature>
<organism evidence="2 3">
    <name type="scientific">Clostridium senegalense</name>
    <dbReference type="NCBI Taxonomy" id="1465809"/>
    <lineage>
        <taxon>Bacteria</taxon>
        <taxon>Bacillati</taxon>
        <taxon>Bacillota</taxon>
        <taxon>Clostridia</taxon>
        <taxon>Eubacteriales</taxon>
        <taxon>Clostridiaceae</taxon>
        <taxon>Clostridium</taxon>
    </lineage>
</organism>
<dbReference type="RefSeq" id="WP_199870835.1">
    <property type="nucleotide sequence ID" value="NZ_JAAGPU010000043.1"/>
</dbReference>
<comment type="caution">
    <text evidence="2">The sequence shown here is derived from an EMBL/GenBank/DDBJ whole genome shotgun (WGS) entry which is preliminary data.</text>
</comment>
<accession>A0A6M0H7V0</accession>
<keyword evidence="1" id="KW-1133">Transmembrane helix</keyword>
<feature type="transmembrane region" description="Helical" evidence="1">
    <location>
        <begin position="80"/>
        <end position="101"/>
    </location>
</feature>
<keyword evidence="3" id="KW-1185">Reference proteome</keyword>
<dbReference type="Proteomes" id="UP000481872">
    <property type="component" value="Unassembled WGS sequence"/>
</dbReference>
<feature type="transmembrane region" description="Helical" evidence="1">
    <location>
        <begin position="121"/>
        <end position="139"/>
    </location>
</feature>
<dbReference type="AlphaFoldDB" id="A0A6M0H7V0"/>
<name>A0A6M0H7V0_9CLOT</name>
<protein>
    <recommendedName>
        <fullName evidence="4">ABC-2 transporter permease</fullName>
    </recommendedName>
</protein>